<sequence>MGAYRQGEGGRGLSRERAQQLLRALARHTARRSPPATSAHWAQTRDDMVALRERACLDLPPELPYIEWLQALLLTGQFRLANDYLRSYTEQLGLAAAEALVLDAAREYFNGASSTLDPALERMAECLRVLPQTTPAVEAEFRLLEGVKLLARYGCTPPPLQALQAAASRADVGAVRRLASVGVHGFGLALALTAADKEGGRSAEAALGARSLAELLRTGTEGTTGARADAPSTAPIAAAARTALVNFESVLTRVHEASRLARWLPDLDSARYAADEQARKHAIGRLASAGVSTPGAFDEAMRLAPSVGMDLWELHLACVEMALTRPVSDDAPDGDGGDGGAAGEGSHGSGELEASITAVISRHEIALLAHPDRLCYTLVSRVLPRLPHALPRLLEVFRLLERCQELPSPSIAASAAATPASAAMREQNREVLEALRVAVRSLHRLAASVDVRRMLLVLCGRPLEPSADVGASSAVLSVGASSAVLSVGASSAVLSVGATSAVLSVVAAPTAFDGWRQAVACTEARRVVLAAPLLAACLTSASPSMPPPSSPAGVPGSAVLGSLMLSPSAVLGSLMLSPSAVWTARLEHLLRSFAAAEAPMNAGEAG</sequence>
<gene>
    <name evidence="7" type="ORF">Ctob_016433</name>
</gene>
<evidence type="ECO:0000256" key="5">
    <source>
        <dbReference type="SAM" id="MobiDB-lite"/>
    </source>
</evidence>
<evidence type="ECO:0000256" key="2">
    <source>
        <dbReference type="ARBA" id="ARBA00022448"/>
    </source>
</evidence>
<dbReference type="AlphaFoldDB" id="A0A0M0K2N1"/>
<dbReference type="GO" id="GO:0006890">
    <property type="term" value="P:retrograde vesicle-mediated transport, Golgi to endoplasmic reticulum"/>
    <property type="evidence" value="ECO:0007669"/>
    <property type="project" value="InterPro"/>
</dbReference>
<evidence type="ECO:0000313" key="7">
    <source>
        <dbReference type="EMBL" id="KOO33131.1"/>
    </source>
</evidence>
<comment type="caution">
    <text evidence="7">The sequence shown here is derived from an EMBL/GenBank/DDBJ whole genome shotgun (WGS) entry which is preliminary data.</text>
</comment>
<dbReference type="GO" id="GO:0000149">
    <property type="term" value="F:SNARE binding"/>
    <property type="evidence" value="ECO:0007669"/>
    <property type="project" value="TreeGrafter"/>
</dbReference>
<evidence type="ECO:0000256" key="3">
    <source>
        <dbReference type="ARBA" id="ARBA00022824"/>
    </source>
</evidence>
<dbReference type="EMBL" id="JWZX01001595">
    <property type="protein sequence ID" value="KOO33131.1"/>
    <property type="molecule type" value="Genomic_DNA"/>
</dbReference>
<evidence type="ECO:0000256" key="1">
    <source>
        <dbReference type="ARBA" id="ARBA00004240"/>
    </source>
</evidence>
<keyword evidence="8" id="KW-1185">Reference proteome</keyword>
<feature type="compositionally biased region" description="Gly residues" evidence="5">
    <location>
        <begin position="337"/>
        <end position="348"/>
    </location>
</feature>
<dbReference type="PANTHER" id="PTHR15922">
    <property type="entry name" value="NEUROBLASTOMA-AMPLIFIED SEQUENCE"/>
    <property type="match status" value="1"/>
</dbReference>
<organism evidence="7 8">
    <name type="scientific">Chrysochromulina tobinii</name>
    <dbReference type="NCBI Taxonomy" id="1460289"/>
    <lineage>
        <taxon>Eukaryota</taxon>
        <taxon>Haptista</taxon>
        <taxon>Haptophyta</taxon>
        <taxon>Prymnesiophyceae</taxon>
        <taxon>Prymnesiales</taxon>
        <taxon>Chrysochromulinaceae</taxon>
        <taxon>Chrysochromulina</taxon>
    </lineage>
</organism>
<evidence type="ECO:0000256" key="4">
    <source>
        <dbReference type="ARBA" id="ARBA00022927"/>
    </source>
</evidence>
<dbReference type="GO" id="GO:0015031">
    <property type="term" value="P:protein transport"/>
    <property type="evidence" value="ECO:0007669"/>
    <property type="project" value="UniProtKB-KW"/>
</dbReference>
<name>A0A0M0K2N1_9EUKA</name>
<protein>
    <recommendedName>
        <fullName evidence="6">Sec39 domain-containing protein</fullName>
    </recommendedName>
</protein>
<proteinExistence type="predicted"/>
<accession>A0A0M0K2N1</accession>
<dbReference type="InterPro" id="IPR013244">
    <property type="entry name" value="Sec39_domain"/>
</dbReference>
<keyword evidence="4" id="KW-0653">Protein transport</keyword>
<dbReference type="Pfam" id="PF08314">
    <property type="entry name" value="Sec39"/>
    <property type="match status" value="1"/>
</dbReference>
<keyword evidence="3" id="KW-0256">Endoplasmic reticulum</keyword>
<evidence type="ECO:0000259" key="6">
    <source>
        <dbReference type="Pfam" id="PF08314"/>
    </source>
</evidence>
<dbReference type="OrthoDB" id="19988at2759"/>
<feature type="domain" description="Sec39" evidence="6">
    <location>
        <begin position="19"/>
        <end position="145"/>
    </location>
</feature>
<evidence type="ECO:0000313" key="8">
    <source>
        <dbReference type="Proteomes" id="UP000037460"/>
    </source>
</evidence>
<comment type="subcellular location">
    <subcellularLocation>
        <location evidence="1">Endoplasmic reticulum</location>
    </subcellularLocation>
</comment>
<feature type="region of interest" description="Disordered" evidence="5">
    <location>
        <begin position="327"/>
        <end position="349"/>
    </location>
</feature>
<feature type="non-terminal residue" evidence="7">
    <location>
        <position position="606"/>
    </location>
</feature>
<dbReference type="GO" id="GO:0070939">
    <property type="term" value="C:Dsl1/NZR complex"/>
    <property type="evidence" value="ECO:0007669"/>
    <property type="project" value="TreeGrafter"/>
</dbReference>
<dbReference type="PANTHER" id="PTHR15922:SF2">
    <property type="entry name" value="NBAS SUBUNIT OF NRZ TETHERING COMPLEX"/>
    <property type="match status" value="1"/>
</dbReference>
<dbReference type="Proteomes" id="UP000037460">
    <property type="component" value="Unassembled WGS sequence"/>
</dbReference>
<reference evidence="8" key="1">
    <citation type="journal article" date="2015" name="PLoS Genet.">
        <title>Genome Sequence and Transcriptome Analyses of Chrysochromulina tobin: Metabolic Tools for Enhanced Algal Fitness in the Prominent Order Prymnesiales (Haptophyceae).</title>
        <authorList>
            <person name="Hovde B.T."/>
            <person name="Deodato C.R."/>
            <person name="Hunsperger H.M."/>
            <person name="Ryken S.A."/>
            <person name="Yost W."/>
            <person name="Jha R.K."/>
            <person name="Patterson J."/>
            <person name="Monnat R.J. Jr."/>
            <person name="Barlow S.B."/>
            <person name="Starkenburg S.R."/>
            <person name="Cattolico R.A."/>
        </authorList>
    </citation>
    <scope>NUCLEOTIDE SEQUENCE</scope>
    <source>
        <strain evidence="8">CCMP291</strain>
    </source>
</reference>
<keyword evidence="2" id="KW-0813">Transport</keyword>